<dbReference type="InterPro" id="IPR000835">
    <property type="entry name" value="HTH_MarR-typ"/>
</dbReference>
<dbReference type="Gene3D" id="1.10.10.10">
    <property type="entry name" value="Winged helix-like DNA-binding domain superfamily/Winged helix DNA-binding domain"/>
    <property type="match status" value="1"/>
</dbReference>
<sequence>MDHQKIQELVDRYISVSFSVMKKGESLIRDQISDDLTNEQHTTLRYIKKTTNCTSTELSEVFSVKKSAITAIINRLTDKELITRTRDQNDRRVVYLTLTEKGEDLFYKTEQKICKLVEHFITQFDEKEIEAFIKTYEKLSMILENINIEGLEDKK</sequence>
<dbReference type="AlphaFoldDB" id="A0A1H0UVA9"/>
<dbReference type="SMART" id="SM00347">
    <property type="entry name" value="HTH_MARR"/>
    <property type="match status" value="1"/>
</dbReference>
<reference evidence="4" key="1">
    <citation type="submission" date="2016-10" db="EMBL/GenBank/DDBJ databases">
        <authorList>
            <person name="Varghese N."/>
            <person name="Submissions S."/>
        </authorList>
    </citation>
    <scope>NUCLEOTIDE SEQUENCE [LARGE SCALE GENOMIC DNA]</scope>
    <source>
        <strain evidence="4">IBRC-M10078</strain>
    </source>
</reference>
<evidence type="ECO:0000313" key="4">
    <source>
        <dbReference type="Proteomes" id="UP000199159"/>
    </source>
</evidence>
<gene>
    <name evidence="3" type="ORF">SAMN05216565_105187</name>
</gene>
<dbReference type="PRINTS" id="PR00598">
    <property type="entry name" value="HTHMARR"/>
</dbReference>
<dbReference type="PANTHER" id="PTHR33164">
    <property type="entry name" value="TRANSCRIPTIONAL REGULATOR, MARR FAMILY"/>
    <property type="match status" value="1"/>
</dbReference>
<evidence type="ECO:0000256" key="1">
    <source>
        <dbReference type="ARBA" id="ARBA00023125"/>
    </source>
</evidence>
<protein>
    <submittedName>
        <fullName evidence="3">DNA-binding transcriptional regulator, MarR family</fullName>
    </submittedName>
</protein>
<dbReference type="OrthoDB" id="3254893at2"/>
<keyword evidence="4" id="KW-1185">Reference proteome</keyword>
<dbReference type="InterPro" id="IPR036390">
    <property type="entry name" value="WH_DNA-bd_sf"/>
</dbReference>
<dbReference type="SUPFAM" id="SSF46785">
    <property type="entry name" value="Winged helix' DNA-binding domain"/>
    <property type="match status" value="1"/>
</dbReference>
<dbReference type="GO" id="GO:0006950">
    <property type="term" value="P:response to stress"/>
    <property type="evidence" value="ECO:0007669"/>
    <property type="project" value="TreeGrafter"/>
</dbReference>
<name>A0A1H0UVA9_9BACI</name>
<dbReference type="InterPro" id="IPR036388">
    <property type="entry name" value="WH-like_DNA-bd_sf"/>
</dbReference>
<dbReference type="RefSeq" id="WP_090854530.1">
    <property type="nucleotide sequence ID" value="NZ_FNJU01000005.1"/>
</dbReference>
<keyword evidence="1 3" id="KW-0238">DNA-binding</keyword>
<accession>A0A1H0UVA9</accession>
<dbReference type="STRING" id="930152.SAMN05216565_105187"/>
<dbReference type="InterPro" id="IPR039422">
    <property type="entry name" value="MarR/SlyA-like"/>
</dbReference>
<evidence type="ECO:0000313" key="3">
    <source>
        <dbReference type="EMBL" id="SDP69975.1"/>
    </source>
</evidence>
<dbReference type="Pfam" id="PF01047">
    <property type="entry name" value="MarR"/>
    <property type="match status" value="1"/>
</dbReference>
<organism evidence="3 4">
    <name type="scientific">Litchfieldia salsa</name>
    <dbReference type="NCBI Taxonomy" id="930152"/>
    <lineage>
        <taxon>Bacteria</taxon>
        <taxon>Bacillati</taxon>
        <taxon>Bacillota</taxon>
        <taxon>Bacilli</taxon>
        <taxon>Bacillales</taxon>
        <taxon>Bacillaceae</taxon>
        <taxon>Litchfieldia</taxon>
    </lineage>
</organism>
<proteinExistence type="predicted"/>
<evidence type="ECO:0000259" key="2">
    <source>
        <dbReference type="PROSITE" id="PS50995"/>
    </source>
</evidence>
<dbReference type="EMBL" id="FNJU01000005">
    <property type="protein sequence ID" value="SDP69975.1"/>
    <property type="molecule type" value="Genomic_DNA"/>
</dbReference>
<feature type="domain" description="HTH marR-type" evidence="2">
    <location>
        <begin position="1"/>
        <end position="141"/>
    </location>
</feature>
<dbReference type="Proteomes" id="UP000199159">
    <property type="component" value="Unassembled WGS sequence"/>
</dbReference>
<dbReference type="GO" id="GO:0003677">
    <property type="term" value="F:DNA binding"/>
    <property type="evidence" value="ECO:0007669"/>
    <property type="project" value="UniProtKB-KW"/>
</dbReference>
<dbReference type="PANTHER" id="PTHR33164:SF67">
    <property type="entry name" value="TRANSCRIPTIONAL REGULATOR, MARR FAMILY"/>
    <property type="match status" value="1"/>
</dbReference>
<dbReference type="GO" id="GO:0003700">
    <property type="term" value="F:DNA-binding transcription factor activity"/>
    <property type="evidence" value="ECO:0007669"/>
    <property type="project" value="InterPro"/>
</dbReference>
<dbReference type="PROSITE" id="PS50995">
    <property type="entry name" value="HTH_MARR_2"/>
    <property type="match status" value="1"/>
</dbReference>